<dbReference type="GO" id="GO:0016747">
    <property type="term" value="F:acyltransferase activity, transferring groups other than amino-acyl groups"/>
    <property type="evidence" value="ECO:0007669"/>
    <property type="project" value="InterPro"/>
</dbReference>
<feature type="domain" description="N-acetyltransferase" evidence="3">
    <location>
        <begin position="2"/>
        <end position="152"/>
    </location>
</feature>
<dbReference type="PROSITE" id="PS51186">
    <property type="entry name" value="GNAT"/>
    <property type="match status" value="1"/>
</dbReference>
<evidence type="ECO:0000256" key="1">
    <source>
        <dbReference type="ARBA" id="ARBA00022679"/>
    </source>
</evidence>
<dbReference type="PANTHER" id="PTHR43877:SF2">
    <property type="entry name" value="AMINOALKYLPHOSPHONATE N-ACETYLTRANSFERASE-RELATED"/>
    <property type="match status" value="1"/>
</dbReference>
<comment type="caution">
    <text evidence="4">The sequence shown here is derived from an EMBL/GenBank/DDBJ whole genome shotgun (WGS) entry which is preliminary data.</text>
</comment>
<proteinExistence type="predicted"/>
<dbReference type="InterPro" id="IPR000182">
    <property type="entry name" value="GNAT_dom"/>
</dbReference>
<gene>
    <name evidence="4" type="ORF">ENW50_03050</name>
</gene>
<dbReference type="InterPro" id="IPR050832">
    <property type="entry name" value="Bact_Acetyltransf"/>
</dbReference>
<dbReference type="AlphaFoldDB" id="A0A7V4XRC0"/>
<protein>
    <submittedName>
        <fullName evidence="4">N-acetyltransferase</fullName>
    </submittedName>
</protein>
<evidence type="ECO:0000259" key="3">
    <source>
        <dbReference type="PROSITE" id="PS51186"/>
    </source>
</evidence>
<name>A0A7V4XRC0_9BACT</name>
<keyword evidence="2" id="KW-0012">Acyltransferase</keyword>
<organism evidence="4">
    <name type="scientific">Acidobacterium capsulatum</name>
    <dbReference type="NCBI Taxonomy" id="33075"/>
    <lineage>
        <taxon>Bacteria</taxon>
        <taxon>Pseudomonadati</taxon>
        <taxon>Acidobacteriota</taxon>
        <taxon>Terriglobia</taxon>
        <taxon>Terriglobales</taxon>
        <taxon>Acidobacteriaceae</taxon>
        <taxon>Acidobacterium</taxon>
    </lineage>
</organism>
<reference evidence="4" key="1">
    <citation type="journal article" date="2020" name="mSystems">
        <title>Genome- and Community-Level Interaction Insights into Carbon Utilization and Element Cycling Functions of Hydrothermarchaeota in Hydrothermal Sediment.</title>
        <authorList>
            <person name="Zhou Z."/>
            <person name="Liu Y."/>
            <person name="Xu W."/>
            <person name="Pan J."/>
            <person name="Luo Z.H."/>
            <person name="Li M."/>
        </authorList>
    </citation>
    <scope>NUCLEOTIDE SEQUENCE [LARGE SCALE GENOMIC DNA]</scope>
    <source>
        <strain evidence="4">SpSt-855</strain>
    </source>
</reference>
<sequence>MWTLREASSADYDGFYHLDQQCFPPGIAYSRADFRAFLSQPHSIALLAEGASGALLGFILAGQRRRGELHYGYVVTIDVAESARRQGVGRALLFAVEKHLREEGLASIRLEVAVDNFAAQQFYEREQYRPIGRIPRYYMDKIDAFVLEKSLL</sequence>
<evidence type="ECO:0000313" key="4">
    <source>
        <dbReference type="EMBL" id="HGY93657.1"/>
    </source>
</evidence>
<keyword evidence="1 4" id="KW-0808">Transferase</keyword>
<dbReference type="SUPFAM" id="SSF55729">
    <property type="entry name" value="Acyl-CoA N-acyltransferases (Nat)"/>
    <property type="match status" value="1"/>
</dbReference>
<dbReference type="Pfam" id="PF00583">
    <property type="entry name" value="Acetyltransf_1"/>
    <property type="match status" value="1"/>
</dbReference>
<evidence type="ECO:0000256" key="2">
    <source>
        <dbReference type="ARBA" id="ARBA00023315"/>
    </source>
</evidence>
<dbReference type="EMBL" id="DTKL01000017">
    <property type="protein sequence ID" value="HGY93657.1"/>
    <property type="molecule type" value="Genomic_DNA"/>
</dbReference>
<accession>A0A7V4XRC0</accession>
<dbReference type="CDD" id="cd04301">
    <property type="entry name" value="NAT_SF"/>
    <property type="match status" value="1"/>
</dbReference>
<dbReference type="InterPro" id="IPR016181">
    <property type="entry name" value="Acyl_CoA_acyltransferase"/>
</dbReference>
<dbReference type="Gene3D" id="3.40.630.30">
    <property type="match status" value="1"/>
</dbReference>
<dbReference type="PANTHER" id="PTHR43877">
    <property type="entry name" value="AMINOALKYLPHOSPHONATE N-ACETYLTRANSFERASE-RELATED-RELATED"/>
    <property type="match status" value="1"/>
</dbReference>